<dbReference type="AlphaFoldDB" id="X1KZC0"/>
<dbReference type="PANTHER" id="PTHR46191">
    <property type="match status" value="1"/>
</dbReference>
<feature type="non-terminal residue" evidence="1">
    <location>
        <position position="1"/>
    </location>
</feature>
<reference evidence="1" key="1">
    <citation type="journal article" date="2014" name="Front. Microbiol.">
        <title>High frequency of phylogenetically diverse reductive dehalogenase-homologous genes in deep subseafloor sedimentary metagenomes.</title>
        <authorList>
            <person name="Kawai M."/>
            <person name="Futagami T."/>
            <person name="Toyoda A."/>
            <person name="Takaki Y."/>
            <person name="Nishi S."/>
            <person name="Hori S."/>
            <person name="Arai W."/>
            <person name="Tsubouchi T."/>
            <person name="Morono Y."/>
            <person name="Uchiyama I."/>
            <person name="Ito T."/>
            <person name="Fujiyama A."/>
            <person name="Inagaki F."/>
            <person name="Takami H."/>
        </authorList>
    </citation>
    <scope>NUCLEOTIDE SEQUENCE</scope>
    <source>
        <strain evidence="1">Expedition CK06-06</strain>
    </source>
</reference>
<dbReference type="SUPFAM" id="SSF56784">
    <property type="entry name" value="HAD-like"/>
    <property type="match status" value="1"/>
</dbReference>
<dbReference type="Gene3D" id="1.10.150.720">
    <property type="entry name" value="Haloacid dehalogenase-like hydrolase"/>
    <property type="match status" value="1"/>
</dbReference>
<dbReference type="EMBL" id="BARV01001676">
    <property type="protein sequence ID" value="GAH98970.1"/>
    <property type="molecule type" value="Genomic_DNA"/>
</dbReference>
<protein>
    <recommendedName>
        <fullName evidence="2">HAD family hydrolase</fullName>
    </recommendedName>
</protein>
<name>X1KZC0_9ZZZZ</name>
<dbReference type="InterPro" id="IPR036412">
    <property type="entry name" value="HAD-like_sf"/>
</dbReference>
<sequence length="244" mass="27687">RLIILETWALRMIKAIFFDWFYTLARFEPPRHQLYSQAFREFGVKLSPEKVMRGILIADQYFFGENAKSPVAERSPEEQARVYIHYPNTILTEAGAKAPRELPLKILRRVREQFKGVAFTLFDDVLSTLKALKQQNFILGLLTNLDSDMVSICRELGLESYIDFVVTSKEVGADKPSPPIFLAALDKAGVDASEAVHVGDQYKLDVIGARGIGINPILIDRYDMYPEVSDCPRIHSLTELAQHL</sequence>
<dbReference type="NCBIfam" id="TIGR01509">
    <property type="entry name" value="HAD-SF-IA-v3"/>
    <property type="match status" value="1"/>
</dbReference>
<dbReference type="NCBIfam" id="TIGR01549">
    <property type="entry name" value="HAD-SF-IA-v1"/>
    <property type="match status" value="1"/>
</dbReference>
<dbReference type="InterPro" id="IPR044924">
    <property type="entry name" value="HAD-SF_hydro_IA_REG-2-like_cap"/>
</dbReference>
<dbReference type="InterPro" id="IPR023214">
    <property type="entry name" value="HAD_sf"/>
</dbReference>
<comment type="caution">
    <text evidence="1">The sequence shown here is derived from an EMBL/GenBank/DDBJ whole genome shotgun (WGS) entry which is preliminary data.</text>
</comment>
<gene>
    <name evidence="1" type="ORF">S06H3_04710</name>
</gene>
<proteinExistence type="predicted"/>
<dbReference type="SFLD" id="SFLDG01129">
    <property type="entry name" value="C1.5:_HAD__Beta-PGM__Phosphata"/>
    <property type="match status" value="1"/>
</dbReference>
<accession>X1KZC0</accession>
<dbReference type="InterPro" id="IPR051828">
    <property type="entry name" value="HAD-like_hydrolase_domain"/>
</dbReference>
<dbReference type="PANTHER" id="PTHR46191:SF2">
    <property type="entry name" value="HALOACID DEHALOGENASE-LIKE HYDROLASE DOMAIN-CONTAINING PROTEIN 3"/>
    <property type="match status" value="1"/>
</dbReference>
<evidence type="ECO:0000313" key="1">
    <source>
        <dbReference type="EMBL" id="GAH98970.1"/>
    </source>
</evidence>
<dbReference type="InterPro" id="IPR006439">
    <property type="entry name" value="HAD-SF_hydro_IA"/>
</dbReference>
<dbReference type="SFLD" id="SFLDS00003">
    <property type="entry name" value="Haloacid_Dehalogenase"/>
    <property type="match status" value="1"/>
</dbReference>
<evidence type="ECO:0008006" key="2">
    <source>
        <dbReference type="Google" id="ProtNLM"/>
    </source>
</evidence>
<dbReference type="Pfam" id="PF00702">
    <property type="entry name" value="Hydrolase"/>
    <property type="match status" value="1"/>
</dbReference>
<dbReference type="Gene3D" id="3.40.50.1000">
    <property type="entry name" value="HAD superfamily/HAD-like"/>
    <property type="match status" value="1"/>
</dbReference>
<organism evidence="1">
    <name type="scientific">marine sediment metagenome</name>
    <dbReference type="NCBI Taxonomy" id="412755"/>
    <lineage>
        <taxon>unclassified sequences</taxon>
        <taxon>metagenomes</taxon>
        <taxon>ecological metagenomes</taxon>
    </lineage>
</organism>